<protein>
    <submittedName>
        <fullName evidence="3">Methylase</fullName>
    </submittedName>
</protein>
<dbReference type="InterPro" id="IPR007848">
    <property type="entry name" value="Small_mtfrase_dom"/>
</dbReference>
<dbReference type="GO" id="GO:0003676">
    <property type="term" value="F:nucleic acid binding"/>
    <property type="evidence" value="ECO:0007669"/>
    <property type="project" value="InterPro"/>
</dbReference>
<comment type="caution">
    <text evidence="3">The sequence shown here is derived from an EMBL/GenBank/DDBJ whole genome shotgun (WGS) entry which is preliminary data.</text>
</comment>
<accession>A0A0K9XJ62</accession>
<dbReference type="AlphaFoldDB" id="A0A0K9XJ62"/>
<name>A0A0K9XJ62_9ACTN</name>
<dbReference type="RefSeq" id="WP_049714115.1">
    <property type="nucleotide sequence ID" value="NZ_LFXA01000002.1"/>
</dbReference>
<gene>
    <name evidence="3" type="ORF">AC230_01665</name>
</gene>
<dbReference type="OrthoDB" id="267914at2"/>
<evidence type="ECO:0000259" key="2">
    <source>
        <dbReference type="Pfam" id="PF05175"/>
    </source>
</evidence>
<reference evidence="4" key="1">
    <citation type="submission" date="2015-07" db="EMBL/GenBank/DDBJ databases">
        <title>Draft genome sequence of Streptomyces sp. CMAA 1322, a bacterium isolated from Caatinga biome, from dry forest semiarid of Brazil.</title>
        <authorList>
            <person name="Santos S.N."/>
            <person name="Gacesa R."/>
            <person name="Taketani R.G."/>
            <person name="Long P.F."/>
            <person name="Melo I.S."/>
        </authorList>
    </citation>
    <scope>NUCLEOTIDE SEQUENCE [LARGE SCALE GENOMIC DNA]</scope>
    <source>
        <strain evidence="4">CMAA 1322</strain>
    </source>
</reference>
<dbReference type="PANTHER" id="PTHR18895:SF74">
    <property type="entry name" value="MTRF1L RELEASE FACTOR GLUTAMINE METHYLTRANSFERASE"/>
    <property type="match status" value="1"/>
</dbReference>
<feature type="region of interest" description="Disordered" evidence="1">
    <location>
        <begin position="1"/>
        <end position="30"/>
    </location>
</feature>
<dbReference type="InterPro" id="IPR029063">
    <property type="entry name" value="SAM-dependent_MTases_sf"/>
</dbReference>
<sequence length="380" mass="41887">MSTEQTVRWRDDSGEERRARWRSENGAPPPERVVVADDRMNADTAFRLACEGTSLLWNGDFHNARQLLAAMARRVDRKPPRPGATPTETFHRYRQAQSRRTRILGMLLVPFEPGHVVPLRRAPDVRAACEQAYGPATEPYVVSLRELQGVIGAGEWRRKGLYVPALGESITPHYGVFSPVRGEYVDLVAQAPLPPGDRAFDIGTGTGVLAAVLARRGVPRVVATDQDPRAIACARENLGRLGLSGAVTVEETDLFPEGRASLVVCNPPWLPGRPRTSLEYAVYDPGSRMLREFVGGLSRHLEPGGEGWLIISDLAERLGLRGRDELPELFEEAGLSVAGRLDTRPRHSRPQDRSDPLYAERAAEVTSLWRLTAGGDARAE</sequence>
<feature type="domain" description="Methyltransferase small" evidence="2">
    <location>
        <begin position="195"/>
        <end position="312"/>
    </location>
</feature>
<evidence type="ECO:0000313" key="3">
    <source>
        <dbReference type="EMBL" id="KNB53410.1"/>
    </source>
</evidence>
<keyword evidence="4" id="KW-1185">Reference proteome</keyword>
<evidence type="ECO:0000313" key="4">
    <source>
        <dbReference type="Proteomes" id="UP000037288"/>
    </source>
</evidence>
<dbReference type="PATRIC" id="fig|1678637.3.peg.356"/>
<dbReference type="InterPro" id="IPR002052">
    <property type="entry name" value="DNA_methylase_N6_adenine_CS"/>
</dbReference>
<dbReference type="GO" id="GO:0036009">
    <property type="term" value="F:protein-glutamine N-methyltransferase activity"/>
    <property type="evidence" value="ECO:0007669"/>
    <property type="project" value="TreeGrafter"/>
</dbReference>
<dbReference type="PROSITE" id="PS00092">
    <property type="entry name" value="N6_MTASE"/>
    <property type="match status" value="1"/>
</dbReference>
<dbReference type="SUPFAM" id="SSF53335">
    <property type="entry name" value="S-adenosyl-L-methionine-dependent methyltransferases"/>
    <property type="match status" value="1"/>
</dbReference>
<proteinExistence type="predicted"/>
<dbReference type="GO" id="GO:0032259">
    <property type="term" value="P:methylation"/>
    <property type="evidence" value="ECO:0007669"/>
    <property type="project" value="UniProtKB-KW"/>
</dbReference>
<dbReference type="InterPro" id="IPR050320">
    <property type="entry name" value="N5-glutamine_MTase"/>
</dbReference>
<keyword evidence="3" id="KW-0808">Transferase</keyword>
<keyword evidence="3" id="KW-0489">Methyltransferase</keyword>
<dbReference type="STRING" id="1678637.AC230_01665"/>
<dbReference type="Proteomes" id="UP000037288">
    <property type="component" value="Unassembled WGS sequence"/>
</dbReference>
<dbReference type="CDD" id="cd02440">
    <property type="entry name" value="AdoMet_MTases"/>
    <property type="match status" value="1"/>
</dbReference>
<dbReference type="Pfam" id="PF05175">
    <property type="entry name" value="MTS"/>
    <property type="match status" value="1"/>
</dbReference>
<dbReference type="PANTHER" id="PTHR18895">
    <property type="entry name" value="HEMK METHYLTRANSFERASE"/>
    <property type="match status" value="1"/>
</dbReference>
<dbReference type="Gene3D" id="3.40.50.150">
    <property type="entry name" value="Vaccinia Virus protein VP39"/>
    <property type="match status" value="1"/>
</dbReference>
<dbReference type="EMBL" id="LFXA01000002">
    <property type="protein sequence ID" value="KNB53410.1"/>
    <property type="molecule type" value="Genomic_DNA"/>
</dbReference>
<organism evidence="3 4">
    <name type="scientific">Streptomyces caatingaensis</name>
    <dbReference type="NCBI Taxonomy" id="1678637"/>
    <lineage>
        <taxon>Bacteria</taxon>
        <taxon>Bacillati</taxon>
        <taxon>Actinomycetota</taxon>
        <taxon>Actinomycetes</taxon>
        <taxon>Kitasatosporales</taxon>
        <taxon>Streptomycetaceae</taxon>
        <taxon>Streptomyces</taxon>
    </lineage>
</organism>
<feature type="compositionally biased region" description="Basic and acidic residues" evidence="1">
    <location>
        <begin position="7"/>
        <end position="23"/>
    </location>
</feature>
<evidence type="ECO:0000256" key="1">
    <source>
        <dbReference type="SAM" id="MobiDB-lite"/>
    </source>
</evidence>